<evidence type="ECO:0000313" key="2">
    <source>
        <dbReference type="EMBL" id="CAB4131373.1"/>
    </source>
</evidence>
<feature type="compositionally biased region" description="Basic and acidic residues" evidence="1">
    <location>
        <begin position="95"/>
        <end position="115"/>
    </location>
</feature>
<protein>
    <submittedName>
        <fullName evidence="2">AT hook, DNA-binding motif</fullName>
    </submittedName>
</protein>
<keyword evidence="2" id="KW-0238">DNA-binding</keyword>
<dbReference type="GO" id="GO:0003677">
    <property type="term" value="F:DNA binding"/>
    <property type="evidence" value="ECO:0007669"/>
    <property type="project" value="UniProtKB-KW"/>
</dbReference>
<feature type="compositionally biased region" description="Low complexity" evidence="1">
    <location>
        <begin position="145"/>
        <end position="155"/>
    </location>
</feature>
<dbReference type="SMART" id="SM00384">
    <property type="entry name" value="AT_hook"/>
    <property type="match status" value="2"/>
</dbReference>
<dbReference type="InterPro" id="IPR017956">
    <property type="entry name" value="AT_hook_DNA-bd_motif"/>
</dbReference>
<name>A0A6J5LDE0_9CAUD</name>
<reference evidence="2" key="1">
    <citation type="submission" date="2020-04" db="EMBL/GenBank/DDBJ databases">
        <authorList>
            <person name="Chiriac C."/>
            <person name="Salcher M."/>
            <person name="Ghai R."/>
            <person name="Kavagutti S V."/>
        </authorList>
    </citation>
    <scope>NUCLEOTIDE SEQUENCE</scope>
</reference>
<proteinExistence type="predicted"/>
<sequence length="205" mass="22182">MNYRKDHIKLLKVFAAALPKKPSFSVPDLAKAAFSDIKSLKPDTDLNPDRACRNALRKPRAQGHIEIVDRGEYRLTTEGAALCRKIESYQAAPDSKVKDKAERKTKEPKVAKAAKDTTAPAKRRGRPPKSESATGAPAKKRGRPAKTVAEAPAVKAEVKVENSAPAPVRKRNLIPGLKEAIVAPVVQEEPAVAKTAEELAPQLGM</sequence>
<dbReference type="Pfam" id="PF02178">
    <property type="entry name" value="AT_hook"/>
    <property type="match status" value="2"/>
</dbReference>
<evidence type="ECO:0000256" key="1">
    <source>
        <dbReference type="SAM" id="MobiDB-lite"/>
    </source>
</evidence>
<evidence type="ECO:0000313" key="3">
    <source>
        <dbReference type="EMBL" id="CAB4135225.1"/>
    </source>
</evidence>
<dbReference type="EMBL" id="LR796249">
    <property type="protein sequence ID" value="CAB4131373.1"/>
    <property type="molecule type" value="Genomic_DNA"/>
</dbReference>
<feature type="region of interest" description="Disordered" evidence="1">
    <location>
        <begin position="92"/>
        <end position="165"/>
    </location>
</feature>
<gene>
    <name evidence="2" type="ORF">UFOVP127_75</name>
    <name evidence="3" type="ORF">UFOVP276_181</name>
</gene>
<dbReference type="EMBL" id="LR796294">
    <property type="protein sequence ID" value="CAB4135225.1"/>
    <property type="molecule type" value="Genomic_DNA"/>
</dbReference>
<accession>A0A6J5LDE0</accession>
<organism evidence="2">
    <name type="scientific">uncultured Caudovirales phage</name>
    <dbReference type="NCBI Taxonomy" id="2100421"/>
    <lineage>
        <taxon>Viruses</taxon>
        <taxon>Duplodnaviria</taxon>
        <taxon>Heunggongvirae</taxon>
        <taxon>Uroviricota</taxon>
        <taxon>Caudoviricetes</taxon>
        <taxon>Peduoviridae</taxon>
        <taxon>Maltschvirus</taxon>
        <taxon>Maltschvirus maltsch</taxon>
    </lineage>
</organism>